<protein>
    <recommendedName>
        <fullName evidence="1">DNA (cytosine-5-)-methyltransferase</fullName>
        <ecNumber evidence="1">2.1.1.37</ecNumber>
    </recommendedName>
</protein>
<accession>A0A250DIV6</accession>
<evidence type="ECO:0000256" key="6">
    <source>
        <dbReference type="ARBA" id="ARBA00047422"/>
    </source>
</evidence>
<dbReference type="Gene3D" id="3.90.120.10">
    <property type="entry name" value="DNA Methylase, subunit A, domain 2"/>
    <property type="match status" value="1"/>
</dbReference>
<gene>
    <name evidence="8" type="ORF">CKY39_12195</name>
</gene>
<comment type="catalytic activity">
    <reaction evidence="6">
        <text>a 2'-deoxycytidine in DNA + S-adenosyl-L-methionine = a 5-methyl-2'-deoxycytidine in DNA + S-adenosyl-L-homocysteine + H(+)</text>
        <dbReference type="Rhea" id="RHEA:13681"/>
        <dbReference type="Rhea" id="RHEA-COMP:11369"/>
        <dbReference type="Rhea" id="RHEA-COMP:11370"/>
        <dbReference type="ChEBI" id="CHEBI:15378"/>
        <dbReference type="ChEBI" id="CHEBI:57856"/>
        <dbReference type="ChEBI" id="CHEBI:59789"/>
        <dbReference type="ChEBI" id="CHEBI:85452"/>
        <dbReference type="ChEBI" id="CHEBI:85454"/>
        <dbReference type="EC" id="2.1.1.37"/>
    </reaction>
</comment>
<dbReference type="GO" id="GO:0032259">
    <property type="term" value="P:methylation"/>
    <property type="evidence" value="ECO:0007669"/>
    <property type="project" value="UniProtKB-KW"/>
</dbReference>
<dbReference type="InterPro" id="IPR029063">
    <property type="entry name" value="SAM-dependent_MTases_sf"/>
</dbReference>
<keyword evidence="4 7" id="KW-0949">S-adenosyl-L-methionine</keyword>
<dbReference type="InterPro" id="IPR001525">
    <property type="entry name" value="C5_MeTfrase"/>
</dbReference>
<proteinExistence type="inferred from homology"/>
<reference evidence="8 9" key="1">
    <citation type="submission" date="2017-09" db="EMBL/GenBank/DDBJ databases">
        <title>The diverse metabolic capabilities of V. boronicumulans make it an excellent choice for continued studies on novel biodegradation.</title>
        <authorList>
            <person name="Sun S."/>
        </authorList>
    </citation>
    <scope>NUCLEOTIDE SEQUENCE [LARGE SCALE GENOMIC DNA]</scope>
    <source>
        <strain evidence="8 9">J1</strain>
    </source>
</reference>
<dbReference type="GO" id="GO:0044027">
    <property type="term" value="P:negative regulation of gene expression via chromosomal CpG island methylation"/>
    <property type="evidence" value="ECO:0007669"/>
    <property type="project" value="TreeGrafter"/>
</dbReference>
<organism evidence="8 9">
    <name type="scientific">Variovorax boronicumulans</name>
    <dbReference type="NCBI Taxonomy" id="436515"/>
    <lineage>
        <taxon>Bacteria</taxon>
        <taxon>Pseudomonadati</taxon>
        <taxon>Pseudomonadota</taxon>
        <taxon>Betaproteobacteria</taxon>
        <taxon>Burkholderiales</taxon>
        <taxon>Comamonadaceae</taxon>
        <taxon>Variovorax</taxon>
    </lineage>
</organism>
<dbReference type="RefSeq" id="WP_095744636.1">
    <property type="nucleotide sequence ID" value="NZ_CP023284.1"/>
</dbReference>
<evidence type="ECO:0000256" key="5">
    <source>
        <dbReference type="ARBA" id="ARBA00022747"/>
    </source>
</evidence>
<dbReference type="GO" id="GO:0003677">
    <property type="term" value="F:DNA binding"/>
    <property type="evidence" value="ECO:0007669"/>
    <property type="project" value="TreeGrafter"/>
</dbReference>
<sequence length="601" mass="65928">MLTPQFILNLSAKLVIVLFAGSGGSCTGIEQAIGRHVDIAVNHNENAVSCHRINHPQTRHYRKDVRELCPRELTGGQSTGYFHASPDCTHFSQALGGQPRDTEIRSLSWIVVRWAGQALPDVITLENVEQIRKWGPLIAKRDKATGRVIKLDGTVAAPGEYVPRRLQHLVPDPKRIGKTWERFLALLRTKGYVIEHRLLRAADYGVPTTRLRLFMVARRDGLPIQWPEATHAQKPAKGLKKWRSAAECIDFSLPTQSIFDRKKPLVDATCRRIAHGLKRYVLDNADPFIVPVTHSGSVRVHDIREPLRTVTTAQRGEFMLATPVMIQAGHGEGKPGARRWSYGAKDIRDPVGTITASGGGQAMAIGTLVQTGYGERAGQAPRALDISKPLGTVVAGAAKHALVTAFVEQANGGHNTTPARSANDPLSTVTTAGSQQRLVTAHLAHLRGNCDARPLDEPLRTVSAGGQHHGLVEYHLAPEAEAGALRCAAFLIRYYGEGGQWGDVRDPMHTITTKDRLALVTVWLQGEPWVIVDICLRMLVPRELANATGFPRQYVIDRGHDGRMFTKTQQVAMIGNAVPPGLQRAVTAANYREAWQERVAA</sequence>
<dbReference type="EC" id="2.1.1.37" evidence="1"/>
<feature type="active site" evidence="7">
    <location>
        <position position="88"/>
    </location>
</feature>
<dbReference type="SUPFAM" id="SSF53335">
    <property type="entry name" value="S-adenosyl-L-methionine-dependent methyltransferases"/>
    <property type="match status" value="1"/>
</dbReference>
<dbReference type="PANTHER" id="PTHR10629:SF52">
    <property type="entry name" value="DNA (CYTOSINE-5)-METHYLTRANSFERASE 1"/>
    <property type="match status" value="1"/>
</dbReference>
<evidence type="ECO:0000256" key="3">
    <source>
        <dbReference type="ARBA" id="ARBA00022679"/>
    </source>
</evidence>
<dbReference type="InterPro" id="IPR050390">
    <property type="entry name" value="C5-Methyltransferase"/>
</dbReference>
<evidence type="ECO:0000256" key="2">
    <source>
        <dbReference type="ARBA" id="ARBA00022603"/>
    </source>
</evidence>
<evidence type="ECO:0000256" key="1">
    <source>
        <dbReference type="ARBA" id="ARBA00011975"/>
    </source>
</evidence>
<dbReference type="KEGG" id="vbo:CKY39_12195"/>
<evidence type="ECO:0000256" key="7">
    <source>
        <dbReference type="PROSITE-ProRule" id="PRU01016"/>
    </source>
</evidence>
<keyword evidence="2 7" id="KW-0489">Methyltransferase</keyword>
<dbReference type="EMBL" id="CP023284">
    <property type="protein sequence ID" value="ATA53893.1"/>
    <property type="molecule type" value="Genomic_DNA"/>
</dbReference>
<dbReference type="AlphaFoldDB" id="A0A250DIV6"/>
<dbReference type="PANTHER" id="PTHR10629">
    <property type="entry name" value="CYTOSINE-SPECIFIC METHYLTRANSFERASE"/>
    <property type="match status" value="1"/>
</dbReference>
<dbReference type="Pfam" id="PF00145">
    <property type="entry name" value="DNA_methylase"/>
    <property type="match status" value="2"/>
</dbReference>
<evidence type="ECO:0000313" key="9">
    <source>
        <dbReference type="Proteomes" id="UP000217154"/>
    </source>
</evidence>
<comment type="similarity">
    <text evidence="7">Belongs to the class I-like SAM-binding methyltransferase superfamily. C5-methyltransferase family.</text>
</comment>
<dbReference type="Gene3D" id="3.40.50.150">
    <property type="entry name" value="Vaccinia Virus protein VP39"/>
    <property type="match status" value="1"/>
</dbReference>
<evidence type="ECO:0000313" key="8">
    <source>
        <dbReference type="EMBL" id="ATA53893.1"/>
    </source>
</evidence>
<keyword evidence="5" id="KW-0680">Restriction system</keyword>
<dbReference type="GO" id="GO:0003886">
    <property type="term" value="F:DNA (cytosine-5-)-methyltransferase activity"/>
    <property type="evidence" value="ECO:0007669"/>
    <property type="project" value="UniProtKB-EC"/>
</dbReference>
<evidence type="ECO:0000256" key="4">
    <source>
        <dbReference type="ARBA" id="ARBA00022691"/>
    </source>
</evidence>
<name>A0A250DIV6_9BURK</name>
<dbReference type="Proteomes" id="UP000217154">
    <property type="component" value="Chromosome"/>
</dbReference>
<keyword evidence="3 7" id="KW-0808">Transferase</keyword>
<dbReference type="PROSITE" id="PS51679">
    <property type="entry name" value="SAM_MT_C5"/>
    <property type="match status" value="1"/>
</dbReference>
<dbReference type="GO" id="GO:0009307">
    <property type="term" value="P:DNA restriction-modification system"/>
    <property type="evidence" value="ECO:0007669"/>
    <property type="project" value="UniProtKB-KW"/>
</dbReference>
<dbReference type="REBASE" id="215632">
    <property type="entry name" value="M.VboJ1ORF12195P"/>
</dbReference>